<dbReference type="KEGG" id="scs:Sta7437_2166"/>
<dbReference type="OrthoDB" id="571431at2"/>
<organism evidence="1 2">
    <name type="scientific">Stanieria cyanosphaera (strain ATCC 29371 / PCC 7437)</name>
    <dbReference type="NCBI Taxonomy" id="111780"/>
    <lineage>
        <taxon>Bacteria</taxon>
        <taxon>Bacillati</taxon>
        <taxon>Cyanobacteriota</taxon>
        <taxon>Cyanophyceae</taxon>
        <taxon>Pleurocapsales</taxon>
        <taxon>Dermocarpellaceae</taxon>
        <taxon>Stanieria</taxon>
    </lineage>
</organism>
<dbReference type="eggNOG" id="ENOG502ZBJ7">
    <property type="taxonomic scope" value="Bacteria"/>
</dbReference>
<dbReference type="AlphaFoldDB" id="K9XSY4"/>
<keyword evidence="2" id="KW-1185">Reference proteome</keyword>
<dbReference type="SUPFAM" id="SSF69635">
    <property type="entry name" value="Type III secretory system chaperone-like"/>
    <property type="match status" value="1"/>
</dbReference>
<dbReference type="EMBL" id="CP003653">
    <property type="protein sequence ID" value="AFZ35715.1"/>
    <property type="molecule type" value="Genomic_DNA"/>
</dbReference>
<dbReference type="Gene3D" id="3.30.1460.10">
    <property type="match status" value="1"/>
</dbReference>
<reference evidence="2" key="1">
    <citation type="journal article" date="2013" name="Proc. Natl. Acad. Sci. U.S.A.">
        <title>Improving the coverage of the cyanobacterial phylum using diversity-driven genome sequencing.</title>
        <authorList>
            <person name="Shih P.M."/>
            <person name="Wu D."/>
            <person name="Latifi A."/>
            <person name="Axen S.D."/>
            <person name="Fewer D.P."/>
            <person name="Talla E."/>
            <person name="Calteau A."/>
            <person name="Cai F."/>
            <person name="Tandeau de Marsac N."/>
            <person name="Rippka R."/>
            <person name="Herdman M."/>
            <person name="Sivonen K."/>
            <person name="Coursin T."/>
            <person name="Laurent T."/>
            <person name="Goodwin L."/>
            <person name="Nolan M."/>
            <person name="Davenport K.W."/>
            <person name="Han C.S."/>
            <person name="Rubin E.M."/>
            <person name="Eisen J.A."/>
            <person name="Woyke T."/>
            <person name="Gugger M."/>
            <person name="Kerfeld C.A."/>
        </authorList>
    </citation>
    <scope>NUCLEOTIDE SEQUENCE [LARGE SCALE GENOMIC DNA]</scope>
    <source>
        <strain evidence="2">ATCC 29371 / PCC 7437</strain>
    </source>
</reference>
<evidence type="ECO:0000313" key="2">
    <source>
        <dbReference type="Proteomes" id="UP000010473"/>
    </source>
</evidence>
<evidence type="ECO:0000313" key="1">
    <source>
        <dbReference type="EMBL" id="AFZ35715.1"/>
    </source>
</evidence>
<gene>
    <name evidence="1" type="ordered locus">Sta7437_2166</name>
</gene>
<protein>
    <recommendedName>
        <fullName evidence="3">DNA-binding domain-containing protein</fullName>
    </recommendedName>
</protein>
<name>K9XSY4_STAC7</name>
<accession>K9XSY4</accession>
<dbReference type="RefSeq" id="WP_015193383.1">
    <property type="nucleotide sequence ID" value="NC_019748.1"/>
</dbReference>
<proteinExistence type="predicted"/>
<dbReference type="STRING" id="111780.Sta7437_2166"/>
<evidence type="ECO:0008006" key="3">
    <source>
        <dbReference type="Google" id="ProtNLM"/>
    </source>
</evidence>
<dbReference type="Proteomes" id="UP000010473">
    <property type="component" value="Chromosome"/>
</dbReference>
<dbReference type="HOGENOM" id="CLU_1431857_0_0_3"/>
<sequence>MKIEEISVILAQLFNSDAIAHNDEDTWQVKSDRLNLLVILSENHSWLRLLTPIAPVSEAQVMFEQLLTANFESTGEVRYAIGQNVLWGVFYHRLESLTSEDLQSAITSLGTMAEAGLSESFQDLIEGRIRQIIYAAKLQNQSLETTLQTLERFYQEGMLGGLNQKPEEREQFLGAWKYQLKRLWSEVDANES</sequence>